<proteinExistence type="predicted"/>
<dbReference type="PROSITE" id="PS51318">
    <property type="entry name" value="TAT"/>
    <property type="match status" value="1"/>
</dbReference>
<dbReference type="RefSeq" id="WP_230056372.1">
    <property type="nucleotide sequence ID" value="NZ_CAJHOE010000001.1"/>
</dbReference>
<sequence length="320" mass="34741">MKRRNFLGLGAALGASAVAPSLFAKESFLMWGAPAIPSVIMAVASMQGELSKTYDTSLKIWKSPDQLRAGVANGTMKVTMAPSNVGANLAAQGLNFGMLNILTNGLLNVLAKDDSVRNFEDLAGKKIIMPFKNDMPDIVFQALCAKRGMDFSKLNVTYSQTPPEAIAMFLQKDFDVVLSIEPMSSAAILRGKRMGVDVVRALELPKIWGESFNTKPIIPQAGIIVDTKFYNSNMKLFDTLHGDLTNALSWIMQNKQSAAEIGANYLPAPVPALVSSFERSNLSVTKASEIGNEILAFFEIIFKLNPKLLGGKMPDKSLFL</sequence>
<gene>
    <name evidence="3" type="ORF">LMG8286_00594</name>
</gene>
<dbReference type="Gene3D" id="3.40.190.10">
    <property type="entry name" value="Periplasmic binding protein-like II"/>
    <property type="match status" value="2"/>
</dbReference>
<organism evidence="3 4">
    <name type="scientific">Campylobacter suis</name>
    <dbReference type="NCBI Taxonomy" id="2790657"/>
    <lineage>
        <taxon>Bacteria</taxon>
        <taxon>Pseudomonadati</taxon>
        <taxon>Campylobacterota</taxon>
        <taxon>Epsilonproteobacteria</taxon>
        <taxon>Campylobacterales</taxon>
        <taxon>Campylobacteraceae</taxon>
        <taxon>Campylobacter</taxon>
    </lineage>
</organism>
<feature type="chain" id="PRO_5046065669" description="SsuA/THI5-like domain-containing protein" evidence="1">
    <location>
        <begin position="25"/>
        <end position="320"/>
    </location>
</feature>
<feature type="domain" description="SsuA/THI5-like" evidence="2">
    <location>
        <begin position="104"/>
        <end position="182"/>
    </location>
</feature>
<dbReference type="InterPro" id="IPR027024">
    <property type="entry name" value="UCP027386_ABC_sbc_TM0202"/>
</dbReference>
<protein>
    <recommendedName>
        <fullName evidence="2">SsuA/THI5-like domain-containing protein</fullName>
    </recommendedName>
</protein>
<name>A0ABM8Q2C7_9BACT</name>
<keyword evidence="1" id="KW-0732">Signal</keyword>
<evidence type="ECO:0000313" key="4">
    <source>
        <dbReference type="Proteomes" id="UP000789359"/>
    </source>
</evidence>
<feature type="signal peptide" evidence="1">
    <location>
        <begin position="1"/>
        <end position="24"/>
    </location>
</feature>
<dbReference type="PIRSF" id="PIRSF027386">
    <property type="entry name" value="UCP027386_ABC_sbc_TM0202"/>
    <property type="match status" value="1"/>
</dbReference>
<dbReference type="EMBL" id="CAJHOE010000001">
    <property type="protein sequence ID" value="CAD7286896.1"/>
    <property type="molecule type" value="Genomic_DNA"/>
</dbReference>
<comment type="caution">
    <text evidence="3">The sequence shown here is derived from an EMBL/GenBank/DDBJ whole genome shotgun (WGS) entry which is preliminary data.</text>
</comment>
<keyword evidence="4" id="KW-1185">Reference proteome</keyword>
<dbReference type="InterPro" id="IPR006311">
    <property type="entry name" value="TAT_signal"/>
</dbReference>
<dbReference type="PANTHER" id="PTHR30024">
    <property type="entry name" value="ALIPHATIC SULFONATES-BINDING PROTEIN-RELATED"/>
    <property type="match status" value="1"/>
</dbReference>
<dbReference type="PANTHER" id="PTHR30024:SF46">
    <property type="entry name" value="ABC TRANSPORTER, SUBSTRATE-BINDING LIPOPROTEIN"/>
    <property type="match status" value="1"/>
</dbReference>
<dbReference type="InterPro" id="IPR015168">
    <property type="entry name" value="SsuA/THI5"/>
</dbReference>
<evidence type="ECO:0000256" key="1">
    <source>
        <dbReference type="SAM" id="SignalP"/>
    </source>
</evidence>
<evidence type="ECO:0000313" key="3">
    <source>
        <dbReference type="EMBL" id="CAD7286896.1"/>
    </source>
</evidence>
<dbReference type="Proteomes" id="UP000789359">
    <property type="component" value="Unassembled WGS sequence"/>
</dbReference>
<evidence type="ECO:0000259" key="2">
    <source>
        <dbReference type="Pfam" id="PF09084"/>
    </source>
</evidence>
<dbReference type="Pfam" id="PF09084">
    <property type="entry name" value="NMT1"/>
    <property type="match status" value="1"/>
</dbReference>
<accession>A0ABM8Q2C7</accession>
<reference evidence="3 4" key="1">
    <citation type="submission" date="2020-11" db="EMBL/GenBank/DDBJ databases">
        <authorList>
            <person name="Peeters C."/>
        </authorList>
    </citation>
    <scope>NUCLEOTIDE SEQUENCE [LARGE SCALE GENOMIC DNA]</scope>
    <source>
        <strain evidence="3 4">LMG 8286</strain>
    </source>
</reference>
<dbReference type="SUPFAM" id="SSF53850">
    <property type="entry name" value="Periplasmic binding protein-like II"/>
    <property type="match status" value="1"/>
</dbReference>